<keyword evidence="3" id="KW-1185">Reference proteome</keyword>
<dbReference type="GO" id="GO:0005886">
    <property type="term" value="C:plasma membrane"/>
    <property type="evidence" value="ECO:0007669"/>
    <property type="project" value="TreeGrafter"/>
</dbReference>
<dbReference type="Pfam" id="PF02698">
    <property type="entry name" value="DUF218"/>
    <property type="match status" value="1"/>
</dbReference>
<evidence type="ECO:0000313" key="3">
    <source>
        <dbReference type="Proteomes" id="UP000655868"/>
    </source>
</evidence>
<dbReference type="CDD" id="cd06259">
    <property type="entry name" value="YdcF-like"/>
    <property type="match status" value="1"/>
</dbReference>
<accession>A0A934U1S5</accession>
<gene>
    <name evidence="2" type="ORF">JGU71_02025</name>
</gene>
<evidence type="ECO:0000313" key="2">
    <source>
        <dbReference type="EMBL" id="MBJ8337653.1"/>
    </source>
</evidence>
<organism evidence="2 3">
    <name type="scientific">Antrihabitans stalagmiti</name>
    <dbReference type="NCBI Taxonomy" id="2799499"/>
    <lineage>
        <taxon>Bacteria</taxon>
        <taxon>Bacillati</taxon>
        <taxon>Actinomycetota</taxon>
        <taxon>Actinomycetes</taxon>
        <taxon>Mycobacteriales</taxon>
        <taxon>Nocardiaceae</taxon>
        <taxon>Antrihabitans</taxon>
    </lineage>
</organism>
<reference evidence="2" key="1">
    <citation type="submission" date="2020-12" db="EMBL/GenBank/DDBJ databases">
        <title>Antrihabitans popcorni sp. nov. and Antrihabitans auranticaus sp. nov., isolated from a larva cave.</title>
        <authorList>
            <person name="Lee S.D."/>
            <person name="Kim I.S."/>
        </authorList>
    </citation>
    <scope>NUCLEOTIDE SEQUENCE</scope>
    <source>
        <strain evidence="2">YC3-6</strain>
    </source>
</reference>
<dbReference type="RefSeq" id="WP_199701462.1">
    <property type="nucleotide sequence ID" value="NZ_JAEMNV010000001.1"/>
</dbReference>
<name>A0A934U1S5_9NOCA</name>
<dbReference type="InterPro" id="IPR051599">
    <property type="entry name" value="Cell_Envelope_Assoc"/>
</dbReference>
<evidence type="ECO:0000259" key="1">
    <source>
        <dbReference type="Pfam" id="PF02698"/>
    </source>
</evidence>
<proteinExistence type="predicted"/>
<dbReference type="PANTHER" id="PTHR30336:SF6">
    <property type="entry name" value="INTEGRAL MEMBRANE PROTEIN"/>
    <property type="match status" value="1"/>
</dbReference>
<dbReference type="EMBL" id="JAEMNV010000001">
    <property type="protein sequence ID" value="MBJ8337653.1"/>
    <property type="molecule type" value="Genomic_DNA"/>
</dbReference>
<dbReference type="Proteomes" id="UP000655868">
    <property type="component" value="Unassembled WGS sequence"/>
</dbReference>
<protein>
    <submittedName>
        <fullName evidence="2">YdcF family protein</fullName>
    </submittedName>
</protein>
<feature type="domain" description="DUF218" evidence="1">
    <location>
        <begin position="46"/>
        <end position="173"/>
    </location>
</feature>
<comment type="caution">
    <text evidence="2">The sequence shown here is derived from an EMBL/GenBank/DDBJ whole genome shotgun (WGS) entry which is preliminary data.</text>
</comment>
<dbReference type="PANTHER" id="PTHR30336">
    <property type="entry name" value="INNER MEMBRANE PROTEIN, PROBABLE PERMEASE"/>
    <property type="match status" value="1"/>
</dbReference>
<dbReference type="InterPro" id="IPR003848">
    <property type="entry name" value="DUF218"/>
</dbReference>
<dbReference type="AlphaFoldDB" id="A0A934U1S5"/>
<sequence>MTGSVSRAARVTASIGIAAVVGANVWIRLAAAGRIRTPAEAPTTAVAIVLGAQVRDGQPMSFLAGRLDTAVQLFHEGRVGVVLVSGDGNGSSGDEIAAMTEYLVGKGIPHERIVGDPLGLRTYDTCARAVHTFGIERALVVSQAFHVPRIVALSRRVGLDAVGVNSECNCRATSLARNRGREWLLARPRAVVDILLRHGPTVVSEPDDAIEKALAALG</sequence>